<sequence>MRKSPFYPKNHFDPLRLMGKEEVDENIYNLCWNSSSLDSILSSSPGQTAHGSRSYSVPPALDSDSPHTDVPRFVPRNSTPPPRTPIGNPAAGTTEVDPTIGRQSSASTPPPHGVLSPPPPANDFIQNPPVPNSL</sequence>
<keyword evidence="3" id="KW-1185">Reference proteome</keyword>
<accession>A0A135SUM7</accession>
<evidence type="ECO:0000313" key="3">
    <source>
        <dbReference type="Proteomes" id="UP000070328"/>
    </source>
</evidence>
<feature type="region of interest" description="Disordered" evidence="1">
    <location>
        <begin position="39"/>
        <end position="134"/>
    </location>
</feature>
<evidence type="ECO:0000256" key="1">
    <source>
        <dbReference type="SAM" id="MobiDB-lite"/>
    </source>
</evidence>
<proteinExistence type="predicted"/>
<name>A0A135SUM7_9PEZI</name>
<comment type="caution">
    <text evidence="2">The sequence shown here is derived from an EMBL/GenBank/DDBJ whole genome shotgun (WGS) entry which is preliminary data.</text>
</comment>
<evidence type="ECO:0000313" key="2">
    <source>
        <dbReference type="EMBL" id="KXH39633.1"/>
    </source>
</evidence>
<gene>
    <name evidence="2" type="ORF">CSIM01_06688</name>
</gene>
<reference evidence="2 3" key="1">
    <citation type="submission" date="2014-02" db="EMBL/GenBank/DDBJ databases">
        <title>The genome sequence of Colletotrichum simmondsii CBS122122.</title>
        <authorList>
            <person name="Baroncelli R."/>
            <person name="Thon M.R."/>
        </authorList>
    </citation>
    <scope>NUCLEOTIDE SEQUENCE [LARGE SCALE GENOMIC DNA]</scope>
    <source>
        <strain evidence="2 3">CBS122122</strain>
    </source>
</reference>
<feature type="compositionally biased region" description="Polar residues" evidence="1">
    <location>
        <begin position="45"/>
        <end position="55"/>
    </location>
</feature>
<dbReference type="EMBL" id="JFBX01000393">
    <property type="protein sequence ID" value="KXH39633.1"/>
    <property type="molecule type" value="Genomic_DNA"/>
</dbReference>
<feature type="compositionally biased region" description="Pro residues" evidence="1">
    <location>
        <begin position="108"/>
        <end position="121"/>
    </location>
</feature>
<organism evidence="2 3">
    <name type="scientific">Colletotrichum simmondsii</name>
    <dbReference type="NCBI Taxonomy" id="703756"/>
    <lineage>
        <taxon>Eukaryota</taxon>
        <taxon>Fungi</taxon>
        <taxon>Dikarya</taxon>
        <taxon>Ascomycota</taxon>
        <taxon>Pezizomycotina</taxon>
        <taxon>Sordariomycetes</taxon>
        <taxon>Hypocreomycetidae</taxon>
        <taxon>Glomerellales</taxon>
        <taxon>Glomerellaceae</taxon>
        <taxon>Colletotrichum</taxon>
        <taxon>Colletotrichum acutatum species complex</taxon>
    </lineage>
</organism>
<dbReference type="Proteomes" id="UP000070328">
    <property type="component" value="Unassembled WGS sequence"/>
</dbReference>
<protein>
    <submittedName>
        <fullName evidence="2">Uncharacterized protein</fullName>
    </submittedName>
</protein>
<dbReference type="AlphaFoldDB" id="A0A135SUM7"/>